<evidence type="ECO:0000313" key="10">
    <source>
        <dbReference type="EMBL" id="KAH9324090.1"/>
    </source>
</evidence>
<dbReference type="Gene3D" id="1.10.10.60">
    <property type="entry name" value="Homeodomain-like"/>
    <property type="match status" value="2"/>
</dbReference>
<evidence type="ECO:0000259" key="9">
    <source>
        <dbReference type="PROSITE" id="PS51294"/>
    </source>
</evidence>
<evidence type="ECO:0000256" key="2">
    <source>
        <dbReference type="ARBA" id="ARBA00022737"/>
    </source>
</evidence>
<dbReference type="InterPro" id="IPR009057">
    <property type="entry name" value="Homeodomain-like_sf"/>
</dbReference>
<evidence type="ECO:0000256" key="4">
    <source>
        <dbReference type="ARBA" id="ARBA00023125"/>
    </source>
</evidence>
<feature type="domain" description="HTH myb-type" evidence="9">
    <location>
        <begin position="62"/>
        <end position="116"/>
    </location>
</feature>
<dbReference type="Proteomes" id="UP000824469">
    <property type="component" value="Unassembled WGS sequence"/>
</dbReference>
<evidence type="ECO:0000256" key="5">
    <source>
        <dbReference type="ARBA" id="ARBA00023163"/>
    </source>
</evidence>
<evidence type="ECO:0000256" key="1">
    <source>
        <dbReference type="ARBA" id="ARBA00004123"/>
    </source>
</evidence>
<evidence type="ECO:0000256" key="3">
    <source>
        <dbReference type="ARBA" id="ARBA00023015"/>
    </source>
</evidence>
<feature type="region of interest" description="Disordered" evidence="7">
    <location>
        <begin position="124"/>
        <end position="147"/>
    </location>
</feature>
<organism evidence="10 11">
    <name type="scientific">Taxus chinensis</name>
    <name type="common">Chinese yew</name>
    <name type="synonym">Taxus wallichiana var. chinensis</name>
    <dbReference type="NCBI Taxonomy" id="29808"/>
    <lineage>
        <taxon>Eukaryota</taxon>
        <taxon>Viridiplantae</taxon>
        <taxon>Streptophyta</taxon>
        <taxon>Embryophyta</taxon>
        <taxon>Tracheophyta</taxon>
        <taxon>Spermatophyta</taxon>
        <taxon>Pinopsida</taxon>
        <taxon>Pinidae</taxon>
        <taxon>Conifers II</taxon>
        <taxon>Cupressales</taxon>
        <taxon>Taxaceae</taxon>
        <taxon>Taxus</taxon>
    </lineage>
</organism>
<dbReference type="FunFam" id="1.10.10.60:FF:000121">
    <property type="entry name" value="Myb transcription factor"/>
    <property type="match status" value="1"/>
</dbReference>
<dbReference type="PANTHER" id="PTHR47994">
    <property type="entry name" value="F14D16.11-RELATED"/>
    <property type="match status" value="1"/>
</dbReference>
<feature type="domain" description="Myb-like" evidence="8">
    <location>
        <begin position="9"/>
        <end position="61"/>
    </location>
</feature>
<feature type="compositionally biased region" description="Polar residues" evidence="7">
    <location>
        <begin position="226"/>
        <end position="235"/>
    </location>
</feature>
<dbReference type="SMART" id="SM00717">
    <property type="entry name" value="SANT"/>
    <property type="match status" value="2"/>
</dbReference>
<keyword evidence="11" id="KW-1185">Reference proteome</keyword>
<reference evidence="10 11" key="1">
    <citation type="journal article" date="2021" name="Nat. Plants">
        <title>The Taxus genome provides insights into paclitaxel biosynthesis.</title>
        <authorList>
            <person name="Xiong X."/>
            <person name="Gou J."/>
            <person name="Liao Q."/>
            <person name="Li Y."/>
            <person name="Zhou Q."/>
            <person name="Bi G."/>
            <person name="Li C."/>
            <person name="Du R."/>
            <person name="Wang X."/>
            <person name="Sun T."/>
            <person name="Guo L."/>
            <person name="Liang H."/>
            <person name="Lu P."/>
            <person name="Wu Y."/>
            <person name="Zhang Z."/>
            <person name="Ro D.K."/>
            <person name="Shang Y."/>
            <person name="Huang S."/>
            <person name="Yan J."/>
        </authorList>
    </citation>
    <scope>NUCLEOTIDE SEQUENCE [LARGE SCALE GENOMIC DNA]</scope>
    <source>
        <strain evidence="10">Ta-2019</strain>
    </source>
</reference>
<keyword evidence="6" id="KW-0539">Nucleus</keyword>
<dbReference type="PROSITE" id="PS50090">
    <property type="entry name" value="MYB_LIKE"/>
    <property type="match status" value="2"/>
</dbReference>
<dbReference type="EMBL" id="JAHRHJ020000002">
    <property type="protein sequence ID" value="KAH9324090.1"/>
    <property type="molecule type" value="Genomic_DNA"/>
</dbReference>
<dbReference type="GO" id="GO:0000976">
    <property type="term" value="F:transcription cis-regulatory region binding"/>
    <property type="evidence" value="ECO:0007669"/>
    <property type="project" value="UniProtKB-ARBA"/>
</dbReference>
<dbReference type="CDD" id="cd00167">
    <property type="entry name" value="SANT"/>
    <property type="match status" value="2"/>
</dbReference>
<proteinExistence type="predicted"/>
<feature type="domain" description="HTH myb-type" evidence="9">
    <location>
        <begin position="9"/>
        <end position="61"/>
    </location>
</feature>
<keyword evidence="4" id="KW-0238">DNA-binding</keyword>
<comment type="subcellular location">
    <subcellularLocation>
        <location evidence="1">Nucleus</location>
    </subcellularLocation>
</comment>
<keyword evidence="3" id="KW-0805">Transcription regulation</keyword>
<feature type="region of interest" description="Disordered" evidence="7">
    <location>
        <begin position="204"/>
        <end position="236"/>
    </location>
</feature>
<evidence type="ECO:0000256" key="7">
    <source>
        <dbReference type="SAM" id="MobiDB-lite"/>
    </source>
</evidence>
<evidence type="ECO:0000259" key="8">
    <source>
        <dbReference type="PROSITE" id="PS50090"/>
    </source>
</evidence>
<dbReference type="AlphaFoldDB" id="A0AA38GNH1"/>
<dbReference type="PROSITE" id="PS51294">
    <property type="entry name" value="HTH_MYB"/>
    <property type="match status" value="2"/>
</dbReference>
<accession>A0AA38GNH1</accession>
<keyword evidence="2" id="KW-0677">Repeat</keyword>
<name>A0AA38GNH1_TAXCH</name>
<dbReference type="InterPro" id="IPR015495">
    <property type="entry name" value="Myb_TF_plants"/>
</dbReference>
<keyword evidence="5" id="KW-0804">Transcription</keyword>
<dbReference type="InterPro" id="IPR001005">
    <property type="entry name" value="SANT/Myb"/>
</dbReference>
<evidence type="ECO:0000313" key="11">
    <source>
        <dbReference type="Proteomes" id="UP000824469"/>
    </source>
</evidence>
<dbReference type="FunFam" id="1.10.10.60:FF:000394">
    <property type="entry name" value="MYB transcription factor"/>
    <property type="match status" value="1"/>
</dbReference>
<feature type="domain" description="Myb-like" evidence="8">
    <location>
        <begin position="62"/>
        <end position="112"/>
    </location>
</feature>
<protein>
    <submittedName>
        <fullName evidence="10">Uncharacterized protein</fullName>
    </submittedName>
</protein>
<dbReference type="GO" id="GO:0005634">
    <property type="term" value="C:nucleus"/>
    <property type="evidence" value="ECO:0007669"/>
    <property type="project" value="UniProtKB-SubCell"/>
</dbReference>
<sequence length="378" mass="42375">MGRAPCCEKLGLKKGPWAPDEDKILLEYIQKNGYGSWRALPKQAGLLRCGKSCRLRWTNYLRPDIKRGPFAPEEERSIIQLHAILGNRWAVIASQLPGRTDNEIKNFWNTHLKKKLLRMGLDPATHAPKSETHGAKGSQGSQPSALTRHMSQWEIARLEAEARLSRDSILSSNKLMGNDNDEAPTDLFLKLWNSEAGTAFRREARVNNNNSNEINPPGVDDDQPPRTDTSPQLTLSPVSSFSCSACSSVQLNSEHQDRLNHKEDNSADWNRGSSVHDYSSADMTLGQSTENNESTHEVSSNCDESAHEHADHNHDIQGLTDLLLDLPDNITAAIDNDSDPNNISCMMIELGASFQQHSAWPWPELRVDDDKDYWNNVY</sequence>
<dbReference type="SUPFAM" id="SSF46689">
    <property type="entry name" value="Homeodomain-like"/>
    <property type="match status" value="1"/>
</dbReference>
<dbReference type="InterPro" id="IPR017930">
    <property type="entry name" value="Myb_dom"/>
</dbReference>
<comment type="caution">
    <text evidence="10">The sequence shown here is derived from an EMBL/GenBank/DDBJ whole genome shotgun (WGS) entry which is preliminary data.</text>
</comment>
<dbReference type="PANTHER" id="PTHR47994:SF5">
    <property type="entry name" value="F14D16.11-RELATED"/>
    <property type="match status" value="1"/>
</dbReference>
<dbReference type="OMA" id="CDESAHE"/>
<dbReference type="Pfam" id="PF00249">
    <property type="entry name" value="Myb_DNA-binding"/>
    <property type="match status" value="2"/>
</dbReference>
<gene>
    <name evidence="10" type="ORF">KI387_004268</name>
</gene>
<evidence type="ECO:0000256" key="6">
    <source>
        <dbReference type="ARBA" id="ARBA00023242"/>
    </source>
</evidence>
<feature type="compositionally biased region" description="Polar residues" evidence="7">
    <location>
        <begin position="284"/>
        <end position="303"/>
    </location>
</feature>
<feature type="region of interest" description="Disordered" evidence="7">
    <location>
        <begin position="284"/>
        <end position="312"/>
    </location>
</feature>